<organism evidence="16">
    <name type="scientific">Rhodopseudomonas palustris (strain ATCC BAA-98 / CGA009)</name>
    <dbReference type="NCBI Taxonomy" id="258594"/>
    <lineage>
        <taxon>Bacteria</taxon>
        <taxon>Pseudomonadati</taxon>
        <taxon>Pseudomonadota</taxon>
        <taxon>Alphaproteobacteria</taxon>
        <taxon>Hyphomicrobiales</taxon>
        <taxon>Nitrobacteraceae</taxon>
        <taxon>Rhodopseudomonas</taxon>
    </lineage>
</organism>
<dbReference type="eggNOG" id="COG0179">
    <property type="taxonomic scope" value="Bacteria"/>
</dbReference>
<feature type="binding site" evidence="12">
    <location>
        <position position="249"/>
    </location>
    <ligand>
        <name>substrate</name>
    </ligand>
</feature>
<evidence type="ECO:0000256" key="6">
    <source>
        <dbReference type="ARBA" id="ARBA00022801"/>
    </source>
</evidence>
<gene>
    <name evidence="16" type="primary">fahA</name>
    <name evidence="16" type="ordered locus">RPA4670</name>
    <name evidence="17" type="ORF">TX73_024275</name>
</gene>
<dbReference type="RefSeq" id="WP_011160202.1">
    <property type="nucleotide sequence ID" value="NZ_CP116810.1"/>
</dbReference>
<dbReference type="KEGG" id="rpa:TX73_024275"/>
<dbReference type="Gene3D" id="3.90.850.10">
    <property type="entry name" value="Fumarylacetoacetase-like, C-terminal domain"/>
    <property type="match status" value="1"/>
</dbReference>
<comment type="cofactor">
    <cofactor evidence="1 13">
        <name>Ca(2+)</name>
        <dbReference type="ChEBI" id="CHEBI:29108"/>
    </cofactor>
</comment>
<dbReference type="GO" id="GO:1902000">
    <property type="term" value="P:homogentisate catabolic process"/>
    <property type="evidence" value="ECO:0007669"/>
    <property type="project" value="TreeGrafter"/>
</dbReference>
<dbReference type="EC" id="3.7.1.2" evidence="4"/>
<feature type="binding site" evidence="13">
    <location>
        <position position="131"/>
    </location>
    <ligand>
        <name>Ca(2+)</name>
        <dbReference type="ChEBI" id="CHEBI:29108"/>
    </ligand>
</feature>
<dbReference type="GO" id="GO:0006572">
    <property type="term" value="P:L-tyrosine catabolic process"/>
    <property type="evidence" value="ECO:0007669"/>
    <property type="project" value="UniProtKB-KW"/>
</dbReference>
<dbReference type="InterPro" id="IPR036663">
    <property type="entry name" value="Fumarylacetoacetase_C_sf"/>
</dbReference>
<sequence length="421" mass="46231">MHPNDPRLRSFVDVKPESDFPIQNLPYGVVSTADDPAPRVGVAIGDFVLDLAALQAAKLLDLPEDVFTQSSINAFMALGPNVWRRTRARINALLRHDNPELRDHAELRAKALLPMSQVKLHLPLRVAGFTDFYSSKEHATNVGTMFRDKTNPLLPNWLHIPIGYNGRASTVVVSGTQIHRPRGQLKPPSAELPSFGPCKRLDFELEIGVVVGQSSAMGTMLTEQQAEEMIFGFTLLNDWSARDIQQWEYVPLGPFQAKAFATSISPWIVTREALEPFRVAGPVQDPAPLPYLQQKGANNYDMALEVALRTPAMQQPARISATNFKYMYWSSVQQLVHHASSGCAMSVGDLLGSGTVSGPEKDQLGSLLELSWNGTEPLQLPGGELRGFLEDGDSLVMRGWCQGDGYRVGFGEVEGTVLAAE</sequence>
<evidence type="ECO:0000259" key="14">
    <source>
        <dbReference type="Pfam" id="PF01557"/>
    </source>
</evidence>
<dbReference type="PANTHER" id="PTHR43069">
    <property type="entry name" value="FUMARYLACETOACETASE"/>
    <property type="match status" value="1"/>
</dbReference>
<evidence type="ECO:0000256" key="11">
    <source>
        <dbReference type="PIRSR" id="PIRSR605959-1"/>
    </source>
</evidence>
<dbReference type="SMR" id="Q6N0U1"/>
<evidence type="ECO:0000256" key="8">
    <source>
        <dbReference type="ARBA" id="ARBA00022842"/>
    </source>
</evidence>
<feature type="binding site" evidence="13">
    <location>
        <position position="206"/>
    </location>
    <ligand>
        <name>Ca(2+)</name>
        <dbReference type="ChEBI" id="CHEBI:29108"/>
    </ligand>
</feature>
<feature type="binding site" evidence="13">
    <location>
        <position position="238"/>
    </location>
    <ligand>
        <name>Mg(2+)</name>
        <dbReference type="ChEBI" id="CHEBI:18420"/>
    </ligand>
</feature>
<feature type="binding site" evidence="13">
    <location>
        <position position="204"/>
    </location>
    <ligand>
        <name>Ca(2+)</name>
        <dbReference type="ChEBI" id="CHEBI:29108"/>
    </ligand>
</feature>
<evidence type="ECO:0000259" key="15">
    <source>
        <dbReference type="Pfam" id="PF09298"/>
    </source>
</evidence>
<feature type="binding site" evidence="12">
    <location>
        <position position="245"/>
    </location>
    <ligand>
        <name>substrate</name>
    </ligand>
</feature>
<dbReference type="SUPFAM" id="SSF63433">
    <property type="entry name" value="Fumarylacetoacetate hydrolase, FAH, N-terminal domain"/>
    <property type="match status" value="1"/>
</dbReference>
<feature type="domain" description="Fumarylacetoacetase N-terminal" evidence="15">
    <location>
        <begin position="23"/>
        <end position="123"/>
    </location>
</feature>
<dbReference type="Gene3D" id="2.30.30.230">
    <property type="entry name" value="Fumarylacetoacetase, N-terminal domain"/>
    <property type="match status" value="1"/>
</dbReference>
<feature type="binding site" evidence="12">
    <location>
        <position position="355"/>
    </location>
    <ligand>
        <name>substrate</name>
    </ligand>
</feature>
<dbReference type="InterPro" id="IPR005959">
    <property type="entry name" value="Fumarylacetoacetase"/>
</dbReference>
<keyword evidence="6 16" id="KW-0378">Hydrolase</keyword>
<dbReference type="EMBL" id="CP116810">
    <property type="protein sequence ID" value="WCL94875.1"/>
    <property type="molecule type" value="Genomic_DNA"/>
</dbReference>
<evidence type="ECO:0000256" key="12">
    <source>
        <dbReference type="PIRSR" id="PIRSR605959-2"/>
    </source>
</evidence>
<evidence type="ECO:0000256" key="9">
    <source>
        <dbReference type="ARBA" id="ARBA00022878"/>
    </source>
</evidence>
<dbReference type="NCBIfam" id="TIGR01266">
    <property type="entry name" value="fum_ac_acetase"/>
    <property type="match status" value="1"/>
</dbReference>
<evidence type="ECO:0000313" key="16">
    <source>
        <dbReference type="EMBL" id="CAE30110.1"/>
    </source>
</evidence>
<feature type="active site" description="Proton acceptor" evidence="11">
    <location>
        <position position="138"/>
    </location>
</feature>
<dbReference type="PhylomeDB" id="Q6N0U1"/>
<keyword evidence="9" id="KW-0828">Tyrosine catabolism</keyword>
<feature type="domain" description="Fumarylacetoacetase-like C-terminal" evidence="14">
    <location>
        <begin position="129"/>
        <end position="417"/>
    </location>
</feature>
<dbReference type="Proteomes" id="UP000001426">
    <property type="component" value="Chromosome"/>
</dbReference>
<reference evidence="17" key="1">
    <citation type="submission" date="2003-07" db="EMBL/GenBank/DDBJ databases">
        <authorList>
            <consortium name="Rhodopseudomonas genome consortium"/>
            <person name="Larimer F."/>
            <person name="Harwood C."/>
        </authorList>
    </citation>
    <scope>NUCLEOTIDE SEQUENCE</scope>
    <source>
        <strain evidence="17">CGA009</strain>
    </source>
</reference>
<dbReference type="GO" id="GO:0006559">
    <property type="term" value="P:L-phenylalanine catabolic process"/>
    <property type="evidence" value="ECO:0007669"/>
    <property type="project" value="UniProtKB-UniPathway"/>
</dbReference>
<name>Q6N0U1_RHOPA</name>
<protein>
    <recommendedName>
        <fullName evidence="4">fumarylacetoacetase</fullName>
        <ecNumber evidence="4">3.7.1.2</ecNumber>
    </recommendedName>
</protein>
<dbReference type="InterPro" id="IPR036462">
    <property type="entry name" value="Fumarylacetoacetase_N_sf"/>
</dbReference>
<dbReference type="Pfam" id="PF09298">
    <property type="entry name" value="FAA_hydrolase_N"/>
    <property type="match status" value="1"/>
</dbReference>
<dbReference type="FunFam" id="2.30.30.230:FF:000001">
    <property type="entry name" value="Fumarylacetoacetase"/>
    <property type="match status" value="1"/>
</dbReference>
<keyword evidence="7 13" id="KW-0106">Calcium</keyword>
<keyword evidence="8 13" id="KW-0460">Magnesium</keyword>
<dbReference type="SUPFAM" id="SSF56529">
    <property type="entry name" value="FAH"/>
    <property type="match status" value="1"/>
</dbReference>
<dbReference type="Pfam" id="PF01557">
    <property type="entry name" value="FAA_hydrolase"/>
    <property type="match status" value="1"/>
</dbReference>
<dbReference type="InterPro" id="IPR015377">
    <property type="entry name" value="Fumarylacetoacetase_N"/>
</dbReference>
<evidence type="ECO:0000313" key="17">
    <source>
        <dbReference type="EMBL" id="WCL94875.1"/>
    </source>
</evidence>
<dbReference type="STRING" id="258594.RPA4670"/>
<feature type="binding site" evidence="13">
    <location>
        <position position="238"/>
    </location>
    <ligand>
        <name>Ca(2+)</name>
        <dbReference type="ChEBI" id="CHEBI:29108"/>
    </ligand>
</feature>
<evidence type="ECO:0000256" key="3">
    <source>
        <dbReference type="ARBA" id="ARBA00004782"/>
    </source>
</evidence>
<evidence type="ECO:0000313" key="18">
    <source>
        <dbReference type="Proteomes" id="UP000001426"/>
    </source>
</evidence>
<evidence type="ECO:0000256" key="7">
    <source>
        <dbReference type="ARBA" id="ARBA00022837"/>
    </source>
</evidence>
<accession>Q6N0U1</accession>
<reference evidence="17" key="3">
    <citation type="submission" date="2022-12" db="EMBL/GenBank/DDBJ databases">
        <title>Complete genome sequence of Rhodopseudomonas palustris CGA0092 and corrections to the R. palustris CGA009 genome sequence.</title>
        <authorList>
            <person name="Mazny B.R."/>
            <person name="Sheff O.F."/>
            <person name="LaSarre B."/>
            <person name="McKinlay A."/>
            <person name="McKinlay J.B."/>
        </authorList>
    </citation>
    <scope>NUCLEOTIDE SEQUENCE</scope>
    <source>
        <strain evidence="17">CGA009</strain>
    </source>
</reference>
<dbReference type="InterPro" id="IPR011234">
    <property type="entry name" value="Fumarylacetoacetase-like_C"/>
</dbReference>
<keyword evidence="10" id="KW-0585">Phenylalanine catabolism</keyword>
<evidence type="ECO:0000256" key="13">
    <source>
        <dbReference type="PIRSR" id="PIRSR605959-3"/>
    </source>
</evidence>
<comment type="pathway">
    <text evidence="3">Amino-acid degradation; L-phenylalanine degradation; acetoacetate and fumarate from L-phenylalanine: step 6/6.</text>
</comment>
<evidence type="ECO:0000256" key="2">
    <source>
        <dbReference type="ARBA" id="ARBA00001946"/>
    </source>
</evidence>
<dbReference type="FunFam" id="3.90.850.10:FF:000009">
    <property type="entry name" value="Fumarylacetoacetase"/>
    <property type="match status" value="1"/>
</dbReference>
<dbReference type="PANTHER" id="PTHR43069:SF2">
    <property type="entry name" value="FUMARYLACETOACETASE"/>
    <property type="match status" value="1"/>
</dbReference>
<feature type="binding site" evidence="13">
    <location>
        <position position="258"/>
    </location>
    <ligand>
        <name>Mg(2+)</name>
        <dbReference type="ChEBI" id="CHEBI:18420"/>
    </ligand>
</feature>
<dbReference type="EMBL" id="BX572608">
    <property type="protein sequence ID" value="CAE30110.1"/>
    <property type="molecule type" value="Genomic_DNA"/>
</dbReference>
<dbReference type="GeneID" id="66895828"/>
<evidence type="ECO:0000256" key="10">
    <source>
        <dbReference type="ARBA" id="ARBA00023232"/>
    </source>
</evidence>
<dbReference type="AlphaFoldDB" id="Q6N0U1"/>
<evidence type="ECO:0000256" key="1">
    <source>
        <dbReference type="ARBA" id="ARBA00001913"/>
    </source>
</evidence>
<reference evidence="16 18" key="2">
    <citation type="journal article" date="2004" name="Nat. Biotechnol.">
        <title>Complete genome sequence of the metabolically versatile photosynthetic bacterium Rhodopseudomonas palustris.</title>
        <authorList>
            <person name="Larimer F.W."/>
            <person name="Chain P."/>
            <person name="Hauser L."/>
            <person name="Lamerdin J."/>
            <person name="Malfatti S."/>
            <person name="Do L."/>
            <person name="Land M.L."/>
            <person name="Pelletier D.A."/>
            <person name="Beatty J.T."/>
            <person name="Lang A.S."/>
            <person name="Tabita F.R."/>
            <person name="Gibson J.L."/>
            <person name="Hanson T.E."/>
            <person name="Bobst C."/>
            <person name="Torres J.L."/>
            <person name="Peres C."/>
            <person name="Harrison F.H."/>
            <person name="Gibson J."/>
            <person name="Harwood C.S."/>
        </authorList>
    </citation>
    <scope>NUCLEOTIDE SEQUENCE [LARGE SCALE GENOMIC DNA]</scope>
    <source>
        <strain evidence="18">ATCC BAA-98 / CGA009</strain>
        <strain evidence="16">CGA009</strain>
    </source>
</reference>
<dbReference type="GO" id="GO:0004334">
    <property type="term" value="F:fumarylacetoacetase activity"/>
    <property type="evidence" value="ECO:0007669"/>
    <property type="project" value="UniProtKB-EC"/>
</dbReference>
<dbReference type="UniPathway" id="UPA00139">
    <property type="reaction ID" value="UER00341"/>
</dbReference>
<keyword evidence="5 13" id="KW-0479">Metal-binding</keyword>
<proteinExistence type="predicted"/>
<dbReference type="GO" id="GO:0046872">
    <property type="term" value="F:metal ion binding"/>
    <property type="evidence" value="ECO:0007669"/>
    <property type="project" value="UniProtKB-KW"/>
</dbReference>
<feature type="binding site" evidence="12">
    <location>
        <position position="133"/>
    </location>
    <ligand>
        <name>substrate</name>
    </ligand>
</feature>
<comment type="cofactor">
    <cofactor evidence="2 13">
        <name>Mg(2+)</name>
        <dbReference type="ChEBI" id="CHEBI:18420"/>
    </cofactor>
</comment>
<dbReference type="HOGENOM" id="CLU_026207_2_0_5"/>
<keyword evidence="18" id="KW-1185">Reference proteome</keyword>
<feature type="binding site" evidence="12">
    <location>
        <position position="147"/>
    </location>
    <ligand>
        <name>substrate</name>
    </ligand>
</feature>
<evidence type="ECO:0000256" key="4">
    <source>
        <dbReference type="ARBA" id="ARBA00012094"/>
    </source>
</evidence>
<feature type="binding site" evidence="13">
    <location>
        <position position="262"/>
    </location>
    <ligand>
        <name>Mg(2+)</name>
        <dbReference type="ChEBI" id="CHEBI:18420"/>
    </ligand>
</feature>
<evidence type="ECO:0000256" key="5">
    <source>
        <dbReference type="ARBA" id="ARBA00022723"/>
    </source>
</evidence>